<evidence type="ECO:0000259" key="3">
    <source>
        <dbReference type="PROSITE" id="PS50240"/>
    </source>
</evidence>
<evidence type="ECO:0000313" key="5">
    <source>
        <dbReference type="Proteomes" id="UP000801492"/>
    </source>
</evidence>
<dbReference type="PANTHER" id="PTHR24256">
    <property type="entry name" value="TRYPTASE-RELATED"/>
    <property type="match status" value="1"/>
</dbReference>
<dbReference type="PRINTS" id="PR00722">
    <property type="entry name" value="CHYMOTRYPSIN"/>
</dbReference>
<reference evidence="4" key="1">
    <citation type="submission" date="2019-08" db="EMBL/GenBank/DDBJ databases">
        <title>The genome of the North American firefly Photinus pyralis.</title>
        <authorList>
            <consortium name="Photinus pyralis genome working group"/>
            <person name="Fallon T.R."/>
            <person name="Sander Lower S.E."/>
            <person name="Weng J.-K."/>
        </authorList>
    </citation>
    <scope>NUCLEOTIDE SEQUENCE</scope>
    <source>
        <strain evidence="4">TRF0915ILg1</strain>
        <tissue evidence="4">Whole body</tissue>
    </source>
</reference>
<dbReference type="PROSITE" id="PS50240">
    <property type="entry name" value="TRYPSIN_DOM"/>
    <property type="match status" value="1"/>
</dbReference>
<dbReference type="InterPro" id="IPR001314">
    <property type="entry name" value="Peptidase_S1A"/>
</dbReference>
<dbReference type="SMART" id="SM00020">
    <property type="entry name" value="Tryp_SPc"/>
    <property type="match status" value="1"/>
</dbReference>
<dbReference type="Pfam" id="PF00089">
    <property type="entry name" value="Trypsin"/>
    <property type="match status" value="1"/>
</dbReference>
<dbReference type="EMBL" id="VTPC01016540">
    <property type="protein sequence ID" value="KAF2892002.1"/>
    <property type="molecule type" value="Genomic_DNA"/>
</dbReference>
<dbReference type="SUPFAM" id="SSF50494">
    <property type="entry name" value="Trypsin-like serine proteases"/>
    <property type="match status" value="1"/>
</dbReference>
<dbReference type="GO" id="GO:0006508">
    <property type="term" value="P:proteolysis"/>
    <property type="evidence" value="ECO:0007669"/>
    <property type="project" value="InterPro"/>
</dbReference>
<organism evidence="4 5">
    <name type="scientific">Ignelater luminosus</name>
    <name type="common">Cucubano</name>
    <name type="synonym">Pyrophorus luminosus</name>
    <dbReference type="NCBI Taxonomy" id="2038154"/>
    <lineage>
        <taxon>Eukaryota</taxon>
        <taxon>Metazoa</taxon>
        <taxon>Ecdysozoa</taxon>
        <taxon>Arthropoda</taxon>
        <taxon>Hexapoda</taxon>
        <taxon>Insecta</taxon>
        <taxon>Pterygota</taxon>
        <taxon>Neoptera</taxon>
        <taxon>Endopterygota</taxon>
        <taxon>Coleoptera</taxon>
        <taxon>Polyphaga</taxon>
        <taxon>Elateriformia</taxon>
        <taxon>Elateroidea</taxon>
        <taxon>Elateridae</taxon>
        <taxon>Agrypninae</taxon>
        <taxon>Pyrophorini</taxon>
        <taxon>Ignelater</taxon>
    </lineage>
</organism>
<dbReference type="OrthoDB" id="10051896at2759"/>
<feature type="domain" description="Peptidase S1" evidence="3">
    <location>
        <begin position="28"/>
        <end position="167"/>
    </location>
</feature>
<keyword evidence="1" id="KW-1015">Disulfide bond</keyword>
<feature type="non-terminal residue" evidence="4">
    <location>
        <position position="1"/>
    </location>
</feature>
<accession>A0A8K0G802</accession>
<keyword evidence="5" id="KW-1185">Reference proteome</keyword>
<dbReference type="InterPro" id="IPR009003">
    <property type="entry name" value="Peptidase_S1_PA"/>
</dbReference>
<gene>
    <name evidence="4" type="ORF">ILUMI_14171</name>
</gene>
<evidence type="ECO:0000256" key="1">
    <source>
        <dbReference type="ARBA" id="ARBA00023157"/>
    </source>
</evidence>
<dbReference type="AlphaFoldDB" id="A0A8K0G802"/>
<dbReference type="InterPro" id="IPR043504">
    <property type="entry name" value="Peptidase_S1_PA_chymotrypsin"/>
</dbReference>
<comment type="similarity">
    <text evidence="2">Belongs to the peptidase S1 family. CLIP subfamily.</text>
</comment>
<comment type="caution">
    <text evidence="4">The sequence shown here is derived from an EMBL/GenBank/DDBJ whole genome shotgun (WGS) entry which is preliminary data.</text>
</comment>
<sequence>GSIIPISKLRINGNTSFCKVGKYRIVHKVTNSIVHPKFDDINFRNDVAVLKVSPPFKGKYQKPIKLFSPSMKLRLNQRAYALGWGVTDLYDEEPSEQLRIVDLRLFRRQRCRIIFGTIVFQLPREGICAGWLNKRKDTCFGDSGGPLFVNLGNNKKPEYFQIGKTKR</sequence>
<evidence type="ECO:0000313" key="4">
    <source>
        <dbReference type="EMBL" id="KAF2892002.1"/>
    </source>
</evidence>
<protein>
    <recommendedName>
        <fullName evidence="3">Peptidase S1 domain-containing protein</fullName>
    </recommendedName>
</protein>
<dbReference type="PROSITE" id="PS00135">
    <property type="entry name" value="TRYPSIN_SER"/>
    <property type="match status" value="1"/>
</dbReference>
<dbReference type="GO" id="GO:0004252">
    <property type="term" value="F:serine-type endopeptidase activity"/>
    <property type="evidence" value="ECO:0007669"/>
    <property type="project" value="InterPro"/>
</dbReference>
<dbReference type="InterPro" id="IPR033116">
    <property type="entry name" value="TRYPSIN_SER"/>
</dbReference>
<dbReference type="Proteomes" id="UP000801492">
    <property type="component" value="Unassembled WGS sequence"/>
</dbReference>
<evidence type="ECO:0000256" key="2">
    <source>
        <dbReference type="ARBA" id="ARBA00024195"/>
    </source>
</evidence>
<proteinExistence type="inferred from homology"/>
<dbReference type="InterPro" id="IPR051487">
    <property type="entry name" value="Ser/Thr_Proteases_Immune/Dev"/>
</dbReference>
<dbReference type="InterPro" id="IPR001254">
    <property type="entry name" value="Trypsin_dom"/>
</dbReference>
<dbReference type="Gene3D" id="2.40.10.10">
    <property type="entry name" value="Trypsin-like serine proteases"/>
    <property type="match status" value="1"/>
</dbReference>
<name>A0A8K0G802_IGNLU</name>